<reference evidence="3" key="1">
    <citation type="journal article" date="2021" name="Environ. Microbiol.">
        <title>New insights into the diversity and evolution of the archaeal mobilome from three complete genomes of Saccharolobus shibatae.</title>
        <authorList>
            <person name="Medvedeva S."/>
            <person name="Brandt D."/>
            <person name="Cvirkaite-Krupovic V."/>
            <person name="Liu Y."/>
            <person name="Severinov K."/>
            <person name="Ishino S."/>
            <person name="Ishino Y."/>
            <person name="Prangishvili D."/>
            <person name="Kalinowski J."/>
            <person name="Krupovic M."/>
        </authorList>
    </citation>
    <scope>NUCLEOTIDE SEQUENCE</scope>
    <source>
        <strain evidence="3">B12</strain>
    </source>
</reference>
<dbReference type="Pfam" id="PF13650">
    <property type="entry name" value="Asp_protease_2"/>
    <property type="match status" value="1"/>
</dbReference>
<feature type="domain" description="Peptidase A2" evidence="2">
    <location>
        <begin position="65"/>
        <end position="137"/>
    </location>
</feature>
<dbReference type="KEGG" id="sshi:J5U23_01402"/>
<evidence type="ECO:0000256" key="1">
    <source>
        <dbReference type="ARBA" id="ARBA00022801"/>
    </source>
</evidence>
<gene>
    <name evidence="3" type="ORF">J5U23_01402</name>
</gene>
<organism evidence="3 4">
    <name type="scientific">Saccharolobus shibatae (strain ATCC 51178 / DSM 5389 / JCM 8931 / NBRC 15437 / B12)</name>
    <name type="common">Sulfolobus shibatae</name>
    <dbReference type="NCBI Taxonomy" id="523848"/>
    <lineage>
        <taxon>Archaea</taxon>
        <taxon>Thermoproteota</taxon>
        <taxon>Thermoprotei</taxon>
        <taxon>Sulfolobales</taxon>
        <taxon>Sulfolobaceae</taxon>
        <taxon>Saccharolobus</taxon>
    </lineage>
</organism>
<dbReference type="InterPro" id="IPR001995">
    <property type="entry name" value="Peptidase_A2_cat"/>
</dbReference>
<evidence type="ECO:0000313" key="4">
    <source>
        <dbReference type="Proteomes" id="UP000694018"/>
    </source>
</evidence>
<dbReference type="EMBL" id="CP077717">
    <property type="protein sequence ID" value="QXJ28533.1"/>
    <property type="molecule type" value="Genomic_DNA"/>
</dbReference>
<name>A0A8F5BNG6_SACSH</name>
<dbReference type="PROSITE" id="PS50175">
    <property type="entry name" value="ASP_PROT_RETROV"/>
    <property type="match status" value="1"/>
</dbReference>
<evidence type="ECO:0000313" key="3">
    <source>
        <dbReference type="EMBL" id="QXJ28533.1"/>
    </source>
</evidence>
<protein>
    <recommendedName>
        <fullName evidence="2">Peptidase A2 domain-containing protein</fullName>
    </recommendedName>
</protein>
<sequence>MRVCDPLRGVPVELEATKSKERLPRVNTIIFYVKGFLNNHAKIMIMGLIYIDGIVKNELGESEKVRFLIDSGAYYTVLKKEVWQKLGLKEISRISLILADGTTIERGVSEAIIELPPHGERHSPVILGESEDENLLGVVTLEIFGLILDPLKREIRQGRIIMKKE</sequence>
<evidence type="ECO:0000259" key="2">
    <source>
        <dbReference type="PROSITE" id="PS50175"/>
    </source>
</evidence>
<keyword evidence="1" id="KW-0378">Hydrolase</keyword>
<dbReference type="InterPro" id="IPR021109">
    <property type="entry name" value="Peptidase_aspartic_dom_sf"/>
</dbReference>
<accession>A0A8F5BNG6</accession>
<dbReference type="Proteomes" id="UP000694018">
    <property type="component" value="Chromosome"/>
</dbReference>
<dbReference type="GO" id="GO:0004190">
    <property type="term" value="F:aspartic-type endopeptidase activity"/>
    <property type="evidence" value="ECO:0007669"/>
    <property type="project" value="InterPro"/>
</dbReference>
<dbReference type="AlphaFoldDB" id="A0A8F5BNG6"/>
<dbReference type="Gene3D" id="2.40.70.10">
    <property type="entry name" value="Acid Proteases"/>
    <property type="match status" value="1"/>
</dbReference>
<dbReference type="SUPFAM" id="SSF50630">
    <property type="entry name" value="Acid proteases"/>
    <property type="match status" value="1"/>
</dbReference>
<dbReference type="GO" id="GO:0006508">
    <property type="term" value="P:proteolysis"/>
    <property type="evidence" value="ECO:0007669"/>
    <property type="project" value="InterPro"/>
</dbReference>
<proteinExistence type="predicted"/>